<protein>
    <submittedName>
        <fullName evidence="2">DUF502 domain-containing protein</fullName>
    </submittedName>
</protein>
<reference evidence="2 3" key="1">
    <citation type="journal article" date="2019" name="Int. J. Syst. Evol. Microbiol.">
        <title>The Global Catalogue of Microorganisms (GCM) 10K type strain sequencing project: providing services to taxonomists for standard genome sequencing and annotation.</title>
        <authorList>
            <consortium name="The Broad Institute Genomics Platform"/>
            <consortium name="The Broad Institute Genome Sequencing Center for Infectious Disease"/>
            <person name="Wu L."/>
            <person name="Ma J."/>
        </authorList>
    </citation>
    <scope>NUCLEOTIDE SEQUENCE [LARGE SCALE GENOMIC DNA]</scope>
    <source>
        <strain evidence="2 3">CGMCC 1.12121</strain>
    </source>
</reference>
<keyword evidence="1" id="KW-0472">Membrane</keyword>
<feature type="transmembrane region" description="Helical" evidence="1">
    <location>
        <begin position="57"/>
        <end position="78"/>
    </location>
</feature>
<evidence type="ECO:0000313" key="2">
    <source>
        <dbReference type="EMBL" id="MFD1597946.1"/>
    </source>
</evidence>
<proteinExistence type="predicted"/>
<evidence type="ECO:0000313" key="3">
    <source>
        <dbReference type="Proteomes" id="UP001597085"/>
    </source>
</evidence>
<dbReference type="Proteomes" id="UP001597085">
    <property type="component" value="Unassembled WGS sequence"/>
</dbReference>
<dbReference type="AlphaFoldDB" id="A0ABD6CIN9"/>
<dbReference type="EMBL" id="JBHUDK010000002">
    <property type="protein sequence ID" value="MFD1597946.1"/>
    <property type="molecule type" value="Genomic_DNA"/>
</dbReference>
<name>A0ABD6CIN9_9EURY</name>
<sequence length="216" mass="23486">MNVSAAVKSSFLAGLILLTPLVVTLYVLRLLVNWSLQFVNPVVRETRLTQYTANIEVVAQVLAVVLILGSITVLGYLAQQRVGREMFGNLGQVVNVIPLVSTIYVGVRQVANSLVDRDTAYESVVLVEYPRKDVYSIGLVTGESPPVAEDVAGCQLYNVFLPHSPNPTAGRLVLLPDEQIHEVDMSVRQGMRLIVTSGIGTDQSPSTLPRLDESAE</sequence>
<keyword evidence="1" id="KW-1133">Transmembrane helix</keyword>
<feature type="transmembrane region" description="Helical" evidence="1">
    <location>
        <begin position="12"/>
        <end position="32"/>
    </location>
</feature>
<dbReference type="Pfam" id="PF04367">
    <property type="entry name" value="DUF502"/>
    <property type="match status" value="1"/>
</dbReference>
<organism evidence="2 3">
    <name type="scientific">Halobellus rarus</name>
    <dbReference type="NCBI Taxonomy" id="1126237"/>
    <lineage>
        <taxon>Archaea</taxon>
        <taxon>Methanobacteriati</taxon>
        <taxon>Methanobacteriota</taxon>
        <taxon>Stenosarchaea group</taxon>
        <taxon>Halobacteria</taxon>
        <taxon>Halobacteriales</taxon>
        <taxon>Haloferacaceae</taxon>
        <taxon>Halobellus</taxon>
    </lineage>
</organism>
<gene>
    <name evidence="2" type="ORF">ACFSBX_03110</name>
</gene>
<keyword evidence="1" id="KW-0812">Transmembrane</keyword>
<comment type="caution">
    <text evidence="2">The sequence shown here is derived from an EMBL/GenBank/DDBJ whole genome shotgun (WGS) entry which is preliminary data.</text>
</comment>
<dbReference type="PANTHER" id="PTHR31876">
    <property type="entry name" value="COV-LIKE PROTEIN 1"/>
    <property type="match status" value="1"/>
</dbReference>
<dbReference type="RefSeq" id="WP_256421253.1">
    <property type="nucleotide sequence ID" value="NZ_JANHDI010000007.1"/>
</dbReference>
<dbReference type="PANTHER" id="PTHR31876:SF26">
    <property type="entry name" value="PROTEIN LIKE COV 2"/>
    <property type="match status" value="1"/>
</dbReference>
<dbReference type="InterPro" id="IPR007462">
    <property type="entry name" value="COV1-like"/>
</dbReference>
<keyword evidence="3" id="KW-1185">Reference proteome</keyword>
<accession>A0ABD6CIN9</accession>
<evidence type="ECO:0000256" key="1">
    <source>
        <dbReference type="SAM" id="Phobius"/>
    </source>
</evidence>